<feature type="binding site" evidence="7">
    <location>
        <begin position="403"/>
        <end position="406"/>
    </location>
    <ligand>
        <name>ATP</name>
        <dbReference type="ChEBI" id="CHEBI:30616"/>
    </ligand>
</feature>
<keyword evidence="11" id="KW-1185">Reference proteome</keyword>
<evidence type="ECO:0000256" key="7">
    <source>
        <dbReference type="HAMAP-Rule" id="MF_00593"/>
    </source>
</evidence>
<keyword evidence="3 7" id="KW-0547">Nucleotide-binding</keyword>
<protein>
    <recommendedName>
        <fullName evidence="7">D-alanine--D-alanyl carrier protein ligase</fullName>
        <shortName evidence="7">DCL</shortName>
        <ecNumber evidence="7">6.2.1.54</ecNumber>
    </recommendedName>
    <alternativeName>
        <fullName evidence="7">D-alanine--poly(phosphoribitol) ligase subunit 1</fullName>
    </alternativeName>
    <alternativeName>
        <fullName evidence="7">D-alanine-activating enzyme</fullName>
        <shortName evidence="7">DAE</shortName>
    </alternativeName>
</protein>
<dbReference type="PROSITE" id="PS00455">
    <property type="entry name" value="AMP_BINDING"/>
    <property type="match status" value="1"/>
</dbReference>
<dbReference type="HOGENOM" id="CLU_000022_2_12_9"/>
<dbReference type="EC" id="6.2.1.54" evidence="7"/>
<feature type="binding site" evidence="7">
    <location>
        <begin position="157"/>
        <end position="158"/>
    </location>
    <ligand>
        <name>ATP</name>
        <dbReference type="ChEBI" id="CHEBI:30616"/>
    </ligand>
</feature>
<comment type="pathway">
    <text evidence="7">Cell wall biogenesis; lipoteichoic acid biosynthesis.</text>
</comment>
<dbReference type="GO" id="GO:0005737">
    <property type="term" value="C:cytoplasm"/>
    <property type="evidence" value="ECO:0007669"/>
    <property type="project" value="UniProtKB-SubCell"/>
</dbReference>
<dbReference type="HAMAP" id="MF_00593">
    <property type="entry name" value="DltA"/>
    <property type="match status" value="1"/>
</dbReference>
<dbReference type="AlphaFoldDB" id="Q251N2"/>
<dbReference type="InterPro" id="IPR045851">
    <property type="entry name" value="AMP-bd_C_sf"/>
</dbReference>
<dbReference type="InterPro" id="IPR000873">
    <property type="entry name" value="AMP-dep_synth/lig_dom"/>
</dbReference>
<dbReference type="SUPFAM" id="SSF56801">
    <property type="entry name" value="Acetyl-CoA synthetase-like"/>
    <property type="match status" value="1"/>
</dbReference>
<dbReference type="PANTHER" id="PTHR45398:SF1">
    <property type="entry name" value="ENZYME, PUTATIVE (JCVI)-RELATED"/>
    <property type="match status" value="1"/>
</dbReference>
<evidence type="ECO:0000259" key="8">
    <source>
        <dbReference type="Pfam" id="PF00501"/>
    </source>
</evidence>
<gene>
    <name evidence="7" type="primary">dltA</name>
    <name evidence="10" type="ordered locus">DSY0221</name>
</gene>
<evidence type="ECO:0000256" key="3">
    <source>
        <dbReference type="ARBA" id="ARBA00022741"/>
    </source>
</evidence>
<keyword evidence="1 7" id="KW-0963">Cytoplasm</keyword>
<dbReference type="GO" id="GO:0005524">
    <property type="term" value="F:ATP binding"/>
    <property type="evidence" value="ECO:0007669"/>
    <property type="project" value="UniProtKB-KW"/>
</dbReference>
<comment type="subcellular location">
    <subcellularLocation>
        <location evidence="7">Cytoplasm</location>
    </subcellularLocation>
</comment>
<dbReference type="PANTHER" id="PTHR45398">
    <property type="match status" value="1"/>
</dbReference>
<feature type="binding site" evidence="7">
    <location>
        <position position="202"/>
    </location>
    <ligand>
        <name>D-alanine</name>
        <dbReference type="ChEBI" id="CHEBI:57416"/>
    </ligand>
</feature>
<organism evidence="10 11">
    <name type="scientific">Desulfitobacterium hafniense (strain Y51)</name>
    <dbReference type="NCBI Taxonomy" id="138119"/>
    <lineage>
        <taxon>Bacteria</taxon>
        <taxon>Bacillati</taxon>
        <taxon>Bacillota</taxon>
        <taxon>Clostridia</taxon>
        <taxon>Eubacteriales</taxon>
        <taxon>Desulfitobacteriaceae</taxon>
        <taxon>Desulfitobacterium</taxon>
    </lineage>
</organism>
<dbReference type="InterPro" id="IPR010071">
    <property type="entry name" value="AA_adenyl_dom"/>
</dbReference>
<dbReference type="Gene3D" id="3.40.50.12780">
    <property type="entry name" value="N-terminal domain of ligase-like"/>
    <property type="match status" value="1"/>
</dbReference>
<proteinExistence type="inferred from homology"/>
<keyword evidence="4 7" id="KW-0067">ATP-binding</keyword>
<reference evidence="10 11" key="1">
    <citation type="journal article" date="2006" name="J. Bacteriol.">
        <title>Complete genome sequence of the dehalorespiring bacterium Desulfitobacterium hafniense Y51 and comparison with Dehalococcoides ethenogenes 195.</title>
        <authorList>
            <person name="Nonaka H."/>
            <person name="Keresztes G."/>
            <person name="Shinoda Y."/>
            <person name="Ikenaga Y."/>
            <person name="Abe M."/>
            <person name="Naito K."/>
            <person name="Inatomi K."/>
            <person name="Furukawa K."/>
            <person name="Inui M."/>
            <person name="Yukawa H."/>
        </authorList>
    </citation>
    <scope>NUCLEOTIDE SEQUENCE [LARGE SCALE GENOMIC DNA]</scope>
    <source>
        <strain evidence="10 11">Y51</strain>
    </source>
</reference>
<dbReference type="UniPathway" id="UPA00556"/>
<dbReference type="KEGG" id="dsy:DSY0221"/>
<dbReference type="FunFam" id="3.30.300.30:FF:000012">
    <property type="entry name" value="D-alanine--D-alanyl carrier protein ligase"/>
    <property type="match status" value="1"/>
</dbReference>
<dbReference type="GO" id="GO:0047473">
    <property type="term" value="F:D-alanine [D-alanyl carrier protein] ligase activity"/>
    <property type="evidence" value="ECO:0007669"/>
    <property type="project" value="UniProtKB-UniRule"/>
</dbReference>
<dbReference type="NCBIfam" id="TIGR01734">
    <property type="entry name" value="D-ala-DACP-lig"/>
    <property type="match status" value="1"/>
</dbReference>
<dbReference type="InterPro" id="IPR010072">
    <property type="entry name" value="DltA"/>
</dbReference>
<comment type="catalytic activity">
    <reaction evidence="7">
        <text>holo-[D-alanyl-carrier protein] + D-alanine + ATP = D-alanyl-[D-alanyl-carrier protein] + AMP + diphosphate</text>
        <dbReference type="Rhea" id="RHEA:55132"/>
        <dbReference type="Rhea" id="RHEA-COMP:14102"/>
        <dbReference type="Rhea" id="RHEA-COMP:14103"/>
        <dbReference type="ChEBI" id="CHEBI:30616"/>
        <dbReference type="ChEBI" id="CHEBI:33019"/>
        <dbReference type="ChEBI" id="CHEBI:57416"/>
        <dbReference type="ChEBI" id="CHEBI:64479"/>
        <dbReference type="ChEBI" id="CHEBI:138620"/>
        <dbReference type="ChEBI" id="CHEBI:456215"/>
        <dbReference type="EC" id="6.2.1.54"/>
    </reaction>
</comment>
<dbReference type="InterPro" id="IPR020845">
    <property type="entry name" value="AMP-binding_CS"/>
</dbReference>
<dbReference type="EMBL" id="AP008230">
    <property type="protein sequence ID" value="BAE82010.1"/>
    <property type="molecule type" value="Genomic_DNA"/>
</dbReference>
<dbReference type="eggNOG" id="COG1020">
    <property type="taxonomic scope" value="Bacteria"/>
</dbReference>
<evidence type="ECO:0000256" key="4">
    <source>
        <dbReference type="ARBA" id="ARBA00022840"/>
    </source>
</evidence>
<evidence type="ECO:0000313" key="10">
    <source>
        <dbReference type="EMBL" id="BAE82010.1"/>
    </source>
</evidence>
<dbReference type="Gene3D" id="3.30.300.30">
    <property type="match status" value="1"/>
</dbReference>
<comment type="function">
    <text evidence="5 7">Catalyzes the first step in the D-alanylation of lipoteichoic acid (LTA), the activation of D-alanine and its transfer onto the D-alanyl carrier protein (Dcp) DltC. In an ATP-dependent two-step reaction, forms a high energy D-alanyl-AMP intermediate, followed by transfer of the D-alanyl residue as a thiol ester to the phosphopantheinyl prosthetic group of the Dcp. D-alanylation of LTA plays an important role in modulating the properties of the cell wall in Gram-positive bacteria, influencing the net charge of the cell wall.</text>
</comment>
<feature type="binding site" evidence="7">
    <location>
        <position position="392"/>
    </location>
    <ligand>
        <name>ATP</name>
        <dbReference type="ChEBI" id="CHEBI:30616"/>
    </ligand>
</feature>
<dbReference type="InterPro" id="IPR042099">
    <property type="entry name" value="ANL_N_sf"/>
</dbReference>
<dbReference type="NCBIfam" id="NF003417">
    <property type="entry name" value="PRK04813.1"/>
    <property type="match status" value="1"/>
</dbReference>
<evidence type="ECO:0000259" key="9">
    <source>
        <dbReference type="Pfam" id="PF13193"/>
    </source>
</evidence>
<keyword evidence="2 7" id="KW-0436">Ligase</keyword>
<evidence type="ECO:0000256" key="1">
    <source>
        <dbReference type="ARBA" id="ARBA00022490"/>
    </source>
</evidence>
<dbReference type="InterPro" id="IPR025110">
    <property type="entry name" value="AMP-bd_C"/>
</dbReference>
<sequence length="512" mass="57734">MSGGLEVNLISRIDSYAESCPDRVAHHYRESRLTYRQLKEASDALACYLIETLKDDRTPIVVYGHKQHEMLICFLACVKSGHAYIPVDFSLPSQRIEDIIQSSRTRLILSPGESPEREGIRTIRSDAISRLIRSYLGKSPSKDYQVKDHETYYIIYTSGSTGKPKGVQITLANLESFVHWGVGVGRFPEAEVFLNQAPFSFDLSVMDLYLALTSGSTLYSIDKAMIAEPKELFAHFKQSGLTVWVSTPSFAEMCLGDSSFNDELLPDLKVFMFCGETLSNQCAEKLYRRFPQGKVINSYGPTEATVAVTALIVDLEMCARKEPLPVGRVKEDCRLLIVDSEGVPQEEGSQGEIVILGASVSPGYYRNEEMTDKAFFARSWDGDVKRCYRTGDEGYLKEGLLHYGGRIDFQIKLNGYRIELEDIENNLRKVEGVANAIVLPIKKDGRVHYLAGVVVPNKKLDKREFEIGQMIKAELKNYLPDYMIPRKIMFRDSLPMTVNGKVNRAALMEEFQ</sequence>
<accession>Q251N2</accession>
<evidence type="ECO:0000256" key="2">
    <source>
        <dbReference type="ARBA" id="ARBA00022598"/>
    </source>
</evidence>
<evidence type="ECO:0000256" key="6">
    <source>
        <dbReference type="ARBA" id="ARBA00061336"/>
    </source>
</evidence>
<dbReference type="Pfam" id="PF00501">
    <property type="entry name" value="AMP-binding"/>
    <property type="match status" value="1"/>
</dbReference>
<comment type="similarity">
    <text evidence="6 7">Belongs to the ATP-dependent AMP-binding enzyme family. DltA subfamily.</text>
</comment>
<dbReference type="NCBIfam" id="TIGR01733">
    <property type="entry name" value="AA-adenyl-dom"/>
    <property type="match status" value="1"/>
</dbReference>
<feature type="domain" description="AMP-binding enzyme C-terminal" evidence="9">
    <location>
        <begin position="423"/>
        <end position="501"/>
    </location>
</feature>
<name>Q251N2_DESHY</name>
<feature type="binding site" evidence="7">
    <location>
        <position position="306"/>
    </location>
    <ligand>
        <name>D-alanine</name>
        <dbReference type="ChEBI" id="CHEBI:57416"/>
    </ligand>
</feature>
<feature type="domain" description="AMP-dependent synthetase/ligase" evidence="8">
    <location>
        <begin position="16"/>
        <end position="365"/>
    </location>
</feature>
<feature type="binding site" evidence="7">
    <location>
        <position position="501"/>
    </location>
    <ligand>
        <name>ATP</name>
        <dbReference type="ChEBI" id="CHEBI:30616"/>
    </ligand>
</feature>
<dbReference type="STRING" id="138119.DSY0221"/>
<evidence type="ECO:0000256" key="5">
    <source>
        <dbReference type="ARBA" id="ARBA00054605"/>
    </source>
</evidence>
<dbReference type="Pfam" id="PF13193">
    <property type="entry name" value="AMP-binding_C"/>
    <property type="match status" value="1"/>
</dbReference>
<dbReference type="InterPro" id="IPR044507">
    <property type="entry name" value="DltA-like"/>
</dbReference>
<feature type="binding site" evidence="7">
    <location>
        <position position="501"/>
    </location>
    <ligand>
        <name>D-alanine</name>
        <dbReference type="ChEBI" id="CHEBI:57416"/>
    </ligand>
</feature>
<dbReference type="GO" id="GO:0070395">
    <property type="term" value="P:lipoteichoic acid biosynthetic process"/>
    <property type="evidence" value="ECO:0007669"/>
    <property type="project" value="UniProtKB-UniRule"/>
</dbReference>
<evidence type="ECO:0000313" key="11">
    <source>
        <dbReference type="Proteomes" id="UP000001946"/>
    </source>
</evidence>
<dbReference type="Proteomes" id="UP000001946">
    <property type="component" value="Chromosome"/>
</dbReference>
<comment type="caution">
    <text evidence="7">Lacks conserved residue(s) required for the propagation of feature annotation.</text>
</comment>
<dbReference type="CDD" id="cd05945">
    <property type="entry name" value="DltA"/>
    <property type="match status" value="1"/>
</dbReference>